<dbReference type="Pfam" id="PF18329">
    <property type="entry name" value="SGBP_B_XBD"/>
    <property type="match status" value="1"/>
</dbReference>
<accession>A0A1Y3Z269</accession>
<name>A0A1Y3Z269_9BACE</name>
<keyword evidence="1" id="KW-0732">Signal</keyword>
<gene>
    <name evidence="3" type="ORF">B5F97_06185</name>
</gene>
<proteinExistence type="predicted"/>
<organism evidence="3 4">
    <name type="scientific">Bacteroides clarus</name>
    <dbReference type="NCBI Taxonomy" id="626929"/>
    <lineage>
        <taxon>Bacteria</taxon>
        <taxon>Pseudomonadati</taxon>
        <taxon>Bacteroidota</taxon>
        <taxon>Bacteroidia</taxon>
        <taxon>Bacteroidales</taxon>
        <taxon>Bacteroidaceae</taxon>
        <taxon>Bacteroides</taxon>
    </lineage>
</organism>
<protein>
    <recommendedName>
        <fullName evidence="2">Surface glycan-binding protein B xyloglucan binding domain-containing protein</fullName>
    </recommendedName>
</protein>
<evidence type="ECO:0000313" key="4">
    <source>
        <dbReference type="Proteomes" id="UP000195386"/>
    </source>
</evidence>
<dbReference type="Gene3D" id="2.60.40.10">
    <property type="entry name" value="Immunoglobulins"/>
    <property type="match status" value="2"/>
</dbReference>
<dbReference type="AlphaFoldDB" id="A0A1Y3Z269"/>
<dbReference type="RefSeq" id="WP_143270013.1">
    <property type="nucleotide sequence ID" value="NZ_CATZGC010000021.1"/>
</dbReference>
<evidence type="ECO:0000313" key="3">
    <source>
        <dbReference type="EMBL" id="OUO01808.1"/>
    </source>
</evidence>
<dbReference type="InterPro" id="IPR040475">
    <property type="entry name" value="SGBP_B_XBD"/>
</dbReference>
<evidence type="ECO:0000256" key="1">
    <source>
        <dbReference type="SAM" id="SignalP"/>
    </source>
</evidence>
<feature type="domain" description="Surface glycan-binding protein B xyloglucan binding" evidence="2">
    <location>
        <begin position="300"/>
        <end position="425"/>
    </location>
</feature>
<dbReference type="InterPro" id="IPR013783">
    <property type="entry name" value="Ig-like_fold"/>
</dbReference>
<feature type="chain" id="PRO_5013232068" description="Surface glycan-binding protein B xyloglucan binding domain-containing protein" evidence="1">
    <location>
        <begin position="29"/>
        <end position="434"/>
    </location>
</feature>
<dbReference type="Proteomes" id="UP000195386">
    <property type="component" value="Unassembled WGS sequence"/>
</dbReference>
<dbReference type="PROSITE" id="PS51257">
    <property type="entry name" value="PROKAR_LIPOPROTEIN"/>
    <property type="match status" value="1"/>
</dbReference>
<feature type="signal peptide" evidence="1">
    <location>
        <begin position="1"/>
        <end position="28"/>
    </location>
</feature>
<reference evidence="4" key="1">
    <citation type="submission" date="2017-04" db="EMBL/GenBank/DDBJ databases">
        <title>Function of individual gut microbiota members based on whole genome sequencing of pure cultures obtained from chicken caecum.</title>
        <authorList>
            <person name="Medvecky M."/>
            <person name="Cejkova D."/>
            <person name="Polansky O."/>
            <person name="Karasova D."/>
            <person name="Kubasova T."/>
            <person name="Cizek A."/>
            <person name="Rychlik I."/>
        </authorList>
    </citation>
    <scope>NUCLEOTIDE SEQUENCE [LARGE SCALE GENOMIC DNA]</scope>
    <source>
        <strain evidence="4">An43</strain>
    </source>
</reference>
<dbReference type="EMBL" id="NFII01000004">
    <property type="protein sequence ID" value="OUO01808.1"/>
    <property type="molecule type" value="Genomic_DNA"/>
</dbReference>
<comment type="caution">
    <text evidence="3">The sequence shown here is derived from an EMBL/GenBank/DDBJ whole genome shotgun (WGS) entry which is preliminary data.</text>
</comment>
<evidence type="ECO:0000259" key="2">
    <source>
        <dbReference type="Pfam" id="PF18329"/>
    </source>
</evidence>
<dbReference type="GO" id="GO:0030247">
    <property type="term" value="F:polysaccharide binding"/>
    <property type="evidence" value="ECO:0007669"/>
    <property type="project" value="InterPro"/>
</dbReference>
<sequence length="434" mass="47996">MKLLRYIGIHCILGVLLMAGFSACQDEALVTVTRICTQKVGDTETELAQVRLGEMIRIEGNGFATTKAIYCNGVSVSGINSNFITDTQIIFTIPKSIPIGSEVKNKEELNTIRIVTEYDNFVYSIPVLGGTPTVSGVSHTLAKAGELIHIYGTNLRGIDKITFPGDIVVEAGMFTESSDYTMITVTVPEGGDLLPGEICVEGISGGAYSYNYMNCKDCIFIDKFNKESDAYNYSNFLTATMHDPLPADTYGEPGSPEYYRAFPKDGPADFDPVTQNDTEIANFRLFSQKMWDIVLANSNGLIKESTSCDKLAVQFDYYATAPWSTGCFRWEMIEGKSDYRQTTVSWVENGELAPVTFKGWRTLTMPLSEMAAVKGKNVKQVREAVKDATGKFIYKLGKFQVGGTYYTGTVMSDCRVFMGNFRIVPYSKKSYSNN</sequence>